<dbReference type="Pfam" id="PF07505">
    <property type="entry name" value="DUF5131"/>
    <property type="match status" value="1"/>
</dbReference>
<dbReference type="RefSeq" id="WP_026626219.1">
    <property type="nucleotide sequence ID" value="NZ_SOML01000003.1"/>
</dbReference>
<gene>
    <name evidence="1" type="ORF">E2605_07270</name>
</gene>
<comment type="caution">
    <text evidence="1">The sequence shown here is derived from an EMBL/GenBank/DDBJ whole genome shotgun (WGS) entry which is preliminary data.</text>
</comment>
<keyword evidence="2" id="KW-1185">Reference proteome</keyword>
<dbReference type="EMBL" id="SOML01000003">
    <property type="protein sequence ID" value="TFD97461.1"/>
    <property type="molecule type" value="Genomic_DNA"/>
</dbReference>
<protein>
    <submittedName>
        <fullName evidence="1">DUF5131 family protein</fullName>
    </submittedName>
</protein>
<evidence type="ECO:0000313" key="2">
    <source>
        <dbReference type="Proteomes" id="UP000297861"/>
    </source>
</evidence>
<accession>A0A4Y8L5D0</accession>
<reference evidence="1 2" key="1">
    <citation type="submission" date="2019-03" db="EMBL/GenBank/DDBJ databases">
        <title>San Antonio Military Medical Center submission to MRSN (WRAIR), pending publication.</title>
        <authorList>
            <person name="Blyth D.M."/>
            <person name="Mccarthy S.L."/>
            <person name="Schall S.E."/>
            <person name="Stam J.A."/>
            <person name="Ong A.C."/>
            <person name="Mcgann P.T."/>
        </authorList>
    </citation>
    <scope>NUCLEOTIDE SEQUENCE [LARGE SCALE GENOMIC DNA]</scope>
    <source>
        <strain evidence="1 2">MRSN571793</strain>
    </source>
</reference>
<dbReference type="STRING" id="1121485.GCA_000426485_02308"/>
<evidence type="ECO:0000313" key="1">
    <source>
        <dbReference type="EMBL" id="TFD97461.1"/>
    </source>
</evidence>
<sequence length="241" mass="28280">MQKLWNPWHGCHKLSEGCRNCYVYRGDAKRGIDSSIVSKTKNFDLPVQKKKNGEYKIPPGSEVATCFTSDFFVEDADEWRTEAWQMIRERSDLTFLMITKRIDRLSVNLPEDWGDGYDHVTICCTVENQERANYRLPLYKNSPIKHKIIICEPILESINLRPFVGKWIEQVVAGGESGYHNIRTCNYDWILDIRQVCIENNIPFWFKQTGSNFVKDGHEYNIQRRLQHSQARKAGINYKIR</sequence>
<dbReference type="OrthoDB" id="9787478at2"/>
<name>A0A4Y8L5D0_9BACT</name>
<proteinExistence type="predicted"/>
<organism evidence="1 2">
    <name type="scientific">Dysgonomonas capnocytophagoides</name>
    <dbReference type="NCBI Taxonomy" id="45254"/>
    <lineage>
        <taxon>Bacteria</taxon>
        <taxon>Pseudomonadati</taxon>
        <taxon>Bacteroidota</taxon>
        <taxon>Bacteroidia</taxon>
        <taxon>Bacteroidales</taxon>
        <taxon>Dysgonomonadaceae</taxon>
        <taxon>Dysgonomonas</taxon>
    </lineage>
</organism>
<dbReference type="InterPro" id="IPR011101">
    <property type="entry name" value="DUF5131"/>
</dbReference>
<dbReference type="AlphaFoldDB" id="A0A4Y8L5D0"/>
<dbReference type="Proteomes" id="UP000297861">
    <property type="component" value="Unassembled WGS sequence"/>
</dbReference>